<gene>
    <name evidence="1" type="ordered locus">NP_1364A</name>
</gene>
<dbReference type="OrthoDB" id="236176at2157"/>
<dbReference type="Proteomes" id="UP000002698">
    <property type="component" value="Chromosome"/>
</dbReference>
<dbReference type="EMBL" id="CR936257">
    <property type="protein sequence ID" value="CAI48773.1"/>
    <property type="molecule type" value="Genomic_DNA"/>
</dbReference>
<dbReference type="EnsemblBacteria" id="CAI48773">
    <property type="protein sequence ID" value="CAI48773"/>
    <property type="gene ID" value="NP_1364A"/>
</dbReference>
<organism evidence="1 2">
    <name type="scientific">Natronomonas pharaonis (strain ATCC 35678 / DSM 2160 / CIP 103997 / JCM 8858 / NBRC 14720 / NCIMB 2260 / Gabara)</name>
    <name type="common">Halobacterium pharaonis</name>
    <dbReference type="NCBI Taxonomy" id="348780"/>
    <lineage>
        <taxon>Archaea</taxon>
        <taxon>Methanobacteriati</taxon>
        <taxon>Methanobacteriota</taxon>
        <taxon>Stenosarchaea group</taxon>
        <taxon>Halobacteria</taxon>
        <taxon>Halobacteriales</taxon>
        <taxon>Natronomonadaceae</taxon>
        <taxon>Natronomonas</taxon>
    </lineage>
</organism>
<dbReference type="RefSeq" id="WP_011322408.1">
    <property type="nucleotide sequence ID" value="NC_007426.1"/>
</dbReference>
<reference evidence="1 2" key="1">
    <citation type="journal article" date="2005" name="Genome Res.">
        <title>Living with two extremes: conclusions from the genome sequence of Natronomonas pharaonis.</title>
        <authorList>
            <person name="Falb M."/>
            <person name="Pfeiffer F."/>
            <person name="Palm P."/>
            <person name="Rodewald K."/>
            <person name="Hickmann V."/>
            <person name="Tittor J."/>
            <person name="Oesterhelt D."/>
        </authorList>
    </citation>
    <scope>NUCLEOTIDE SEQUENCE [LARGE SCALE GENOMIC DNA]</scope>
    <source>
        <strain evidence="2">ATCC 35678 / DSM 2160 / CIP 103997 / JCM 8858 / NBRC 14720 / NCIMB 2260 / Gabara</strain>
    </source>
</reference>
<dbReference type="HOGENOM" id="CLU_1507429_0_0_2"/>
<sequence>MGPLESLTDPAENEAVRAVAAAFAGMERDFRAAIQAHYAALGIDPPPDRPPAEERIDQLCLLVSHHFRGDLWGYFCAEQAPDALERPDDARAFAGQSDAEWEASMQQLAAAAPDDIDGSTRERAAAIIADRFGVGLDTFEREIVGWTPERTLRRALRGPMDTDIERLRRATAALEQSD</sequence>
<evidence type="ECO:0000313" key="2">
    <source>
        <dbReference type="Proteomes" id="UP000002698"/>
    </source>
</evidence>
<keyword evidence="2" id="KW-1185">Reference proteome</keyword>
<proteinExistence type="predicted"/>
<accession>A0A1U7EUU1</accession>
<evidence type="ECO:0000313" key="1">
    <source>
        <dbReference type="EMBL" id="CAI48773.1"/>
    </source>
</evidence>
<dbReference type="eggNOG" id="arCOG06228">
    <property type="taxonomic scope" value="Archaea"/>
</dbReference>
<dbReference type="GeneID" id="3701127"/>
<name>A0A1U7EUU1_NATPD</name>
<dbReference type="KEGG" id="nph:NP_1364A"/>
<protein>
    <submittedName>
        <fullName evidence="1">Uncharacterized protein</fullName>
    </submittedName>
</protein>
<dbReference type="AlphaFoldDB" id="A0A1U7EUU1"/>